<feature type="signal peptide" evidence="7">
    <location>
        <begin position="1"/>
        <end position="33"/>
    </location>
</feature>
<keyword evidence="4" id="KW-0812">Transmembrane</keyword>
<dbReference type="Gene3D" id="2.40.170.20">
    <property type="entry name" value="TonB-dependent receptor, beta-barrel domain"/>
    <property type="match status" value="1"/>
</dbReference>
<feature type="chain" id="PRO_5021245101" evidence="7">
    <location>
        <begin position="34"/>
        <end position="1019"/>
    </location>
</feature>
<evidence type="ECO:0000256" key="2">
    <source>
        <dbReference type="ARBA" id="ARBA00022448"/>
    </source>
</evidence>
<dbReference type="InterPro" id="IPR013784">
    <property type="entry name" value="Carb-bd-like_fold"/>
</dbReference>
<dbReference type="InterPro" id="IPR036942">
    <property type="entry name" value="Beta-barrel_TonB_sf"/>
</dbReference>
<dbReference type="Pfam" id="PF07715">
    <property type="entry name" value="Plug"/>
    <property type="match status" value="1"/>
</dbReference>
<dbReference type="GO" id="GO:0015344">
    <property type="term" value="F:siderophore uptake transmembrane transporter activity"/>
    <property type="evidence" value="ECO:0007669"/>
    <property type="project" value="TreeGrafter"/>
</dbReference>
<dbReference type="Gene3D" id="2.60.40.1120">
    <property type="entry name" value="Carboxypeptidase-like, regulatory domain"/>
    <property type="match status" value="1"/>
</dbReference>
<dbReference type="InterPro" id="IPR037066">
    <property type="entry name" value="Plug_dom_sf"/>
</dbReference>
<dbReference type="PANTHER" id="PTHR30069">
    <property type="entry name" value="TONB-DEPENDENT OUTER MEMBRANE RECEPTOR"/>
    <property type="match status" value="1"/>
</dbReference>
<dbReference type="GO" id="GO:0044718">
    <property type="term" value="P:siderophore transmembrane transport"/>
    <property type="evidence" value="ECO:0007669"/>
    <property type="project" value="TreeGrafter"/>
</dbReference>
<evidence type="ECO:0000256" key="4">
    <source>
        <dbReference type="ARBA" id="ARBA00022692"/>
    </source>
</evidence>
<dbReference type="PANTHER" id="PTHR30069:SF46">
    <property type="entry name" value="OAR PROTEIN"/>
    <property type="match status" value="1"/>
</dbReference>
<feature type="domain" description="TonB-dependent receptor plug" evidence="8">
    <location>
        <begin position="141"/>
        <end position="244"/>
    </location>
</feature>
<dbReference type="GO" id="GO:0009279">
    <property type="term" value="C:cell outer membrane"/>
    <property type="evidence" value="ECO:0007669"/>
    <property type="project" value="UniProtKB-SubCell"/>
</dbReference>
<evidence type="ECO:0000259" key="9">
    <source>
        <dbReference type="Pfam" id="PF25183"/>
    </source>
</evidence>
<dbReference type="SUPFAM" id="SSF49452">
    <property type="entry name" value="Starch-binding domain-like"/>
    <property type="match status" value="1"/>
</dbReference>
<keyword evidence="10" id="KW-0675">Receptor</keyword>
<dbReference type="GO" id="GO:0030246">
    <property type="term" value="F:carbohydrate binding"/>
    <property type="evidence" value="ECO:0007669"/>
    <property type="project" value="InterPro"/>
</dbReference>
<evidence type="ECO:0000313" key="11">
    <source>
        <dbReference type="Proteomes" id="UP000316093"/>
    </source>
</evidence>
<keyword evidence="5" id="KW-0472">Membrane</keyword>
<accession>A0A4Y5Z6X8</accession>
<protein>
    <submittedName>
        <fullName evidence="10">TonB-dependent receptor</fullName>
    </submittedName>
</protein>
<keyword evidence="6" id="KW-0998">Cell outer membrane</keyword>
<feature type="domain" description="TonB-dependent transporter Oar-like beta-barrel" evidence="9">
    <location>
        <begin position="332"/>
        <end position="594"/>
    </location>
</feature>
<dbReference type="Proteomes" id="UP000316093">
    <property type="component" value="Chromosome"/>
</dbReference>
<sequence length="1019" mass="109066">MSSRSTLQASSLRRSSLALALAIGMGLTGSVYAQATTGSIFGTAEAGDTVQIVSATGVTREAAVAANGRYTFNNLPVGAYTVNLMKGGATVDTRKDVAVTVSKGSDVSFAAAAATAANASNLEGVTVVGTALPPIDVSSVDSRTVITQSQLKQLPLGRSAEAIALLAPGVAQGATGSGFASPTGQSLVSFGGSSVTENAYYINGMNTTDPISGYGGMTLPYGAIDQQEILTGGYGAQYGRSDGGVISVVGRRGTNDFHFGGQILWTPEFAKADPINAKYPDSSSRDGQVYRYRNLNKTWEAVASAYAGGPLIKDTLFAFVAVEAAKSKGDNVQTASQNKNYVQTYKDPKMYAKIDWNITDNNILEVTGASVKHDYTGDVYAFDNTTRQNGDFIAADTAARTKQTMWVAKYTGYITDSLTVTAQYGKQDTKLYTQTGTTDPNLIPILGADQQNPAYTGGFPQGITNAQNLTTVPDPTHESKVTNYRFDLSYVLGDHTLSAGIDNQNTQDLNDGESIYNNSGYEWSYGTVEEGGDIAGGAVSSPVGTPYYVSKYRQQTAASVRVRQRAQYIQDQWQVTDTVKLSLGLRNDQFTNYNGSNEAYITQTKPQWAPRLGGSWDVYGDSSFKVYANAGRYYLALPLVPALRGASGSTQTNEYYSYTGIDPATGYPTGLTALNTVNGPGQPYSPNNEYGQAKDPNIVSARGLKSEYQDEFIAGFDKTLGTDWVYGAKITYRKLGNAIDDYCDTGSNPNGRLQDLFTASGSAVNLSDAGVSCYLFNPGRANTFLAPNAAGGYDTLHATNADLGFPHLKRHYYALELHLQHEKGDGKWWGNVSYVYSKLYGNSEGQTDSDAGTRSDPSVTQAWDNAPLMVYSNGKLANDHTHALKAYGAYEITPEWQVSGNIAIVSGAPRNCYGGFGPDQVDAGYGTTAYHWCGGEPSPPGAVGRNPITHTVSGALAYRPAFADGKLGFTAEVFNLFNEQKKTQSYPYYSTTSAPLPTYNVPIALQTPRYFRFGVTYDY</sequence>
<dbReference type="SUPFAM" id="SSF56935">
    <property type="entry name" value="Porins"/>
    <property type="match status" value="1"/>
</dbReference>
<keyword evidence="3" id="KW-1134">Transmembrane beta strand</keyword>
<dbReference type="OrthoDB" id="9768147at2"/>
<keyword evidence="11" id="KW-1185">Reference proteome</keyword>
<evidence type="ECO:0000259" key="8">
    <source>
        <dbReference type="Pfam" id="PF07715"/>
    </source>
</evidence>
<organism evidence="10 11">
    <name type="scientific">Luteibacter pinisoli</name>
    <dbReference type="NCBI Taxonomy" id="2589080"/>
    <lineage>
        <taxon>Bacteria</taxon>
        <taxon>Pseudomonadati</taxon>
        <taxon>Pseudomonadota</taxon>
        <taxon>Gammaproteobacteria</taxon>
        <taxon>Lysobacterales</taxon>
        <taxon>Rhodanobacteraceae</taxon>
        <taxon>Luteibacter</taxon>
    </lineage>
</organism>
<dbReference type="InterPro" id="IPR057601">
    <property type="entry name" value="Oar-like_b-barrel"/>
</dbReference>
<dbReference type="AlphaFoldDB" id="A0A4Y5Z6X8"/>
<gene>
    <name evidence="10" type="ORF">FIV34_19625</name>
</gene>
<comment type="subcellular location">
    <subcellularLocation>
        <location evidence="1">Cell outer membrane</location>
        <topology evidence="1">Multi-pass membrane protein</topology>
    </subcellularLocation>
</comment>
<dbReference type="RefSeq" id="WP_139985172.1">
    <property type="nucleotide sequence ID" value="NZ_CP041046.1"/>
</dbReference>
<evidence type="ECO:0000256" key="6">
    <source>
        <dbReference type="ARBA" id="ARBA00023237"/>
    </source>
</evidence>
<evidence type="ECO:0000256" key="3">
    <source>
        <dbReference type="ARBA" id="ARBA00022452"/>
    </source>
</evidence>
<dbReference type="EMBL" id="CP041046">
    <property type="protein sequence ID" value="QDE41250.1"/>
    <property type="molecule type" value="Genomic_DNA"/>
</dbReference>
<proteinExistence type="predicted"/>
<reference evidence="10 11" key="1">
    <citation type="submission" date="2019-06" db="EMBL/GenBank/DDBJ databases">
        <title>A complete genome sequence for Luteibacter pinisoli MAH-14.</title>
        <authorList>
            <person name="Baltrus D.A."/>
        </authorList>
    </citation>
    <scope>NUCLEOTIDE SEQUENCE [LARGE SCALE GENOMIC DNA]</scope>
    <source>
        <strain evidence="10 11">MAH-14</strain>
    </source>
</reference>
<dbReference type="InterPro" id="IPR039426">
    <property type="entry name" value="TonB-dep_rcpt-like"/>
</dbReference>
<keyword evidence="7" id="KW-0732">Signal</keyword>
<dbReference type="InterPro" id="IPR012910">
    <property type="entry name" value="Plug_dom"/>
</dbReference>
<evidence type="ECO:0000313" key="10">
    <source>
        <dbReference type="EMBL" id="QDE41250.1"/>
    </source>
</evidence>
<dbReference type="Pfam" id="PF25183">
    <property type="entry name" value="OMP_b-brl_4"/>
    <property type="match status" value="1"/>
</dbReference>
<keyword evidence="2" id="KW-0813">Transport</keyword>
<evidence type="ECO:0000256" key="1">
    <source>
        <dbReference type="ARBA" id="ARBA00004571"/>
    </source>
</evidence>
<dbReference type="KEGG" id="lpy:FIV34_19625"/>
<name>A0A4Y5Z6X8_9GAMM</name>
<evidence type="ECO:0000256" key="5">
    <source>
        <dbReference type="ARBA" id="ARBA00023136"/>
    </source>
</evidence>
<evidence type="ECO:0000256" key="7">
    <source>
        <dbReference type="SAM" id="SignalP"/>
    </source>
</evidence>
<dbReference type="Gene3D" id="2.170.130.10">
    <property type="entry name" value="TonB-dependent receptor, plug domain"/>
    <property type="match status" value="1"/>
</dbReference>